<feature type="compositionally biased region" description="Polar residues" evidence="1">
    <location>
        <begin position="1"/>
        <end position="10"/>
    </location>
</feature>
<accession>A0A7M1KQS2</accession>
<protein>
    <submittedName>
        <fullName evidence="2">Type II toxin-antitoxin system prevent-host-death family antitoxin</fullName>
    </submittedName>
</protein>
<proteinExistence type="predicted"/>
<evidence type="ECO:0000256" key="1">
    <source>
        <dbReference type="SAM" id="MobiDB-lite"/>
    </source>
</evidence>
<dbReference type="Proteomes" id="UP000594923">
    <property type="component" value="Chromosome"/>
</dbReference>
<organism evidence="2 3">
    <name type="scientific">Pseudomonas poae</name>
    <dbReference type="NCBI Taxonomy" id="200451"/>
    <lineage>
        <taxon>Bacteria</taxon>
        <taxon>Pseudomonadati</taxon>
        <taxon>Pseudomonadota</taxon>
        <taxon>Gammaproteobacteria</taxon>
        <taxon>Pseudomonadales</taxon>
        <taxon>Pseudomonadaceae</taxon>
        <taxon>Pseudomonas</taxon>
    </lineage>
</organism>
<sequence>MPVSSDQASADLSKRFHPTSTGQTIIITEDGCALARPAPAGQFHGKRIGSMRGKRVIPHGLDAPLPDELLNAFEAGL</sequence>
<reference evidence="2 3" key="1">
    <citation type="submission" date="2020-10" db="EMBL/GenBank/DDBJ databases">
        <title>High quality whole genome sequence of Pseudomonas poae PMA22.</title>
        <authorList>
            <person name="Hernandez J.G."/>
            <person name="Rodriguez P."/>
            <person name="Cuevas C."/>
            <person name="de la Calle F."/>
            <person name="Galan B."/>
            <person name="Garcia J.L."/>
        </authorList>
    </citation>
    <scope>NUCLEOTIDE SEQUENCE [LARGE SCALE GENOMIC DNA]</scope>
    <source>
        <strain evidence="2 3">PMA22</strain>
    </source>
</reference>
<dbReference type="EMBL" id="CP063073">
    <property type="protein sequence ID" value="QOQ78188.1"/>
    <property type="molecule type" value="Genomic_DNA"/>
</dbReference>
<name>A0A7M1KQS2_9PSED</name>
<dbReference type="AlphaFoldDB" id="A0A7M1KQS2"/>
<evidence type="ECO:0000313" key="3">
    <source>
        <dbReference type="Proteomes" id="UP000594923"/>
    </source>
</evidence>
<gene>
    <name evidence="2" type="ORF">IMF22_07390</name>
</gene>
<feature type="region of interest" description="Disordered" evidence="1">
    <location>
        <begin position="1"/>
        <end position="21"/>
    </location>
</feature>
<evidence type="ECO:0000313" key="2">
    <source>
        <dbReference type="EMBL" id="QOQ78188.1"/>
    </source>
</evidence>